<accession>A0A3M6RU35</accession>
<evidence type="ECO:0000313" key="4">
    <source>
        <dbReference type="Proteomes" id="UP000275180"/>
    </source>
</evidence>
<proteinExistence type="predicted"/>
<reference evidence="3 4" key="1">
    <citation type="submission" date="2018-10" db="EMBL/GenBank/DDBJ databases">
        <title>Comamonadaceae CDC group NO-1 genome sequencing and assembly.</title>
        <authorList>
            <person name="Bernier A.-M."/>
            <person name="Bernard K."/>
        </authorList>
    </citation>
    <scope>NUCLEOTIDE SEQUENCE [LARGE SCALE GENOMIC DNA]</scope>
    <source>
        <strain evidence="3 4">NML180582</strain>
    </source>
</reference>
<keyword evidence="2" id="KW-0812">Transmembrane</keyword>
<keyword evidence="2" id="KW-0472">Membrane</keyword>
<dbReference type="Proteomes" id="UP000275180">
    <property type="component" value="Unassembled WGS sequence"/>
</dbReference>
<feature type="compositionally biased region" description="Pro residues" evidence="1">
    <location>
        <begin position="105"/>
        <end position="116"/>
    </location>
</feature>
<feature type="compositionally biased region" description="Low complexity" evidence="1">
    <location>
        <begin position="88"/>
        <end position="98"/>
    </location>
</feature>
<organism evidence="3 4">
    <name type="scientific">Vandammella animalimorsus</name>
    <dbReference type="NCBI Taxonomy" id="2029117"/>
    <lineage>
        <taxon>Bacteria</taxon>
        <taxon>Pseudomonadati</taxon>
        <taxon>Pseudomonadota</taxon>
        <taxon>Betaproteobacteria</taxon>
        <taxon>Burkholderiales</taxon>
        <taxon>Comamonadaceae</taxon>
        <taxon>Vandammella</taxon>
    </lineage>
</organism>
<feature type="region of interest" description="Disordered" evidence="1">
    <location>
        <begin position="88"/>
        <end position="123"/>
    </location>
</feature>
<gene>
    <name evidence="3" type="ORF">EBQ34_00520</name>
</gene>
<protein>
    <submittedName>
        <fullName evidence="3">Uncharacterized protein</fullName>
    </submittedName>
</protein>
<comment type="caution">
    <text evidence="3">The sequence shown here is derived from an EMBL/GenBank/DDBJ whole genome shotgun (WGS) entry which is preliminary data.</text>
</comment>
<evidence type="ECO:0000256" key="1">
    <source>
        <dbReference type="SAM" id="MobiDB-lite"/>
    </source>
</evidence>
<sequence length="123" mass="13059">MKPRYKLHLDGSLSVITPGGAQARLGRGLPPQRLAQLLMAALAVAGVLLFLNFFVPVSKSMVAAASVLMLLCQGVVFWHCLPPVTPASGAARTRAARGPARRRAPAPPTPPRPPGWHPMKETP</sequence>
<dbReference type="EMBL" id="RDQJ01000001">
    <property type="protein sequence ID" value="RMX18880.1"/>
    <property type="molecule type" value="Genomic_DNA"/>
</dbReference>
<name>A0A3M6RU35_9BURK</name>
<feature type="transmembrane region" description="Helical" evidence="2">
    <location>
        <begin position="61"/>
        <end position="81"/>
    </location>
</feature>
<evidence type="ECO:0000256" key="2">
    <source>
        <dbReference type="SAM" id="Phobius"/>
    </source>
</evidence>
<feature type="transmembrane region" description="Helical" evidence="2">
    <location>
        <begin position="34"/>
        <end position="55"/>
    </location>
</feature>
<evidence type="ECO:0000313" key="3">
    <source>
        <dbReference type="EMBL" id="RMX18880.1"/>
    </source>
</evidence>
<dbReference type="AlphaFoldDB" id="A0A3M6RU35"/>
<dbReference type="RefSeq" id="WP_122243733.1">
    <property type="nucleotide sequence ID" value="NZ_RDQJ01000001.1"/>
</dbReference>
<keyword evidence="2" id="KW-1133">Transmembrane helix</keyword>